<keyword evidence="3" id="KW-1185">Reference proteome</keyword>
<dbReference type="SUPFAM" id="SSF53474">
    <property type="entry name" value="alpha/beta-Hydrolases"/>
    <property type="match status" value="1"/>
</dbReference>
<dbReference type="AlphaFoldDB" id="A0A3G6J7M9"/>
<reference evidence="2 3" key="1">
    <citation type="submission" date="2018-11" db="EMBL/GenBank/DDBJ databases">
        <authorList>
            <person name="Kleinhagauer T."/>
            <person name="Glaeser S.P."/>
            <person name="Spergser J."/>
            <person name="Ruckert C."/>
            <person name="Kaempfer P."/>
            <person name="Busse H.-J."/>
        </authorList>
    </citation>
    <scope>NUCLEOTIDE SEQUENCE [LARGE SCALE GENOMIC DNA]</scope>
    <source>
        <strain evidence="2 3">200CH</strain>
    </source>
</reference>
<feature type="region of interest" description="Disordered" evidence="1">
    <location>
        <begin position="71"/>
        <end position="90"/>
    </location>
</feature>
<proteinExistence type="predicted"/>
<dbReference type="InterPro" id="IPR029058">
    <property type="entry name" value="AB_hydrolase_fold"/>
</dbReference>
<dbReference type="Proteomes" id="UP000269019">
    <property type="component" value="Chromosome"/>
</dbReference>
<dbReference type="Gene3D" id="3.40.50.1820">
    <property type="entry name" value="alpha/beta hydrolase"/>
    <property type="match status" value="1"/>
</dbReference>
<evidence type="ECO:0000313" key="3">
    <source>
        <dbReference type="Proteomes" id="UP000269019"/>
    </source>
</evidence>
<organism evidence="2 3">
    <name type="scientific">Corynebacterium choanae</name>
    <dbReference type="NCBI Taxonomy" id="1862358"/>
    <lineage>
        <taxon>Bacteria</taxon>
        <taxon>Bacillati</taxon>
        <taxon>Actinomycetota</taxon>
        <taxon>Actinomycetes</taxon>
        <taxon>Mycobacteriales</taxon>
        <taxon>Corynebacteriaceae</taxon>
        <taxon>Corynebacterium</taxon>
    </lineage>
</organism>
<name>A0A3G6J7M9_9CORY</name>
<gene>
    <name evidence="2" type="ORF">CCHOA_08660</name>
</gene>
<evidence type="ECO:0000256" key="1">
    <source>
        <dbReference type="SAM" id="MobiDB-lite"/>
    </source>
</evidence>
<dbReference type="KEGG" id="ccho:CCHOA_08660"/>
<accession>A0A3G6J7M9</accession>
<sequence length="90" mass="9601">MTSPIFPADDRNRFDVDVPKRAEGTLPTIVWGHGGAVVAGTKEGSEHYAVMLAHEGHTVVRAEYQGPGDHLTQSSLAGGRSTRRVACCGR</sequence>
<dbReference type="EMBL" id="CP033896">
    <property type="protein sequence ID" value="AZA14121.1"/>
    <property type="molecule type" value="Genomic_DNA"/>
</dbReference>
<protein>
    <submittedName>
        <fullName evidence="2">Uncharacterized protein</fullName>
    </submittedName>
</protein>
<evidence type="ECO:0000313" key="2">
    <source>
        <dbReference type="EMBL" id="AZA14121.1"/>
    </source>
</evidence>